<name>A0A8J2V5C1_9PROT</name>
<dbReference type="InterPro" id="IPR051156">
    <property type="entry name" value="Mito/Outer_Membr_Metalloprot"/>
</dbReference>
<dbReference type="GO" id="GO:0046872">
    <property type="term" value="F:metal ion binding"/>
    <property type="evidence" value="ECO:0007669"/>
    <property type="project" value="UniProtKB-KW"/>
</dbReference>
<dbReference type="CDD" id="cd07331">
    <property type="entry name" value="M48C_Oma1_like"/>
    <property type="match status" value="1"/>
</dbReference>
<dbReference type="GO" id="GO:0004222">
    <property type="term" value="F:metalloendopeptidase activity"/>
    <property type="evidence" value="ECO:0007669"/>
    <property type="project" value="InterPro"/>
</dbReference>
<evidence type="ECO:0000256" key="3">
    <source>
        <dbReference type="ARBA" id="ARBA00022801"/>
    </source>
</evidence>
<dbReference type="AlphaFoldDB" id="A0A8J2V5C1"/>
<keyword evidence="9" id="KW-1185">Reference proteome</keyword>
<evidence type="ECO:0000256" key="2">
    <source>
        <dbReference type="ARBA" id="ARBA00022723"/>
    </source>
</evidence>
<gene>
    <name evidence="8" type="ORF">GCM10011342_06730</name>
</gene>
<reference evidence="8" key="2">
    <citation type="submission" date="2020-09" db="EMBL/GenBank/DDBJ databases">
        <authorList>
            <person name="Sun Q."/>
            <person name="Zhou Y."/>
        </authorList>
    </citation>
    <scope>NUCLEOTIDE SEQUENCE</scope>
    <source>
        <strain evidence="8">CGMCC 1.12921</strain>
    </source>
</reference>
<keyword evidence="2" id="KW-0479">Metal-binding</keyword>
<dbReference type="EMBL" id="BMGH01000001">
    <property type="protein sequence ID" value="GGD00388.1"/>
    <property type="molecule type" value="Genomic_DNA"/>
</dbReference>
<reference evidence="8" key="1">
    <citation type="journal article" date="2014" name="Int. J. Syst. Evol. Microbiol.">
        <title>Complete genome sequence of Corynebacterium casei LMG S-19264T (=DSM 44701T), isolated from a smear-ripened cheese.</title>
        <authorList>
            <consortium name="US DOE Joint Genome Institute (JGI-PGF)"/>
            <person name="Walter F."/>
            <person name="Albersmeier A."/>
            <person name="Kalinowski J."/>
            <person name="Ruckert C."/>
        </authorList>
    </citation>
    <scope>NUCLEOTIDE SEQUENCE</scope>
    <source>
        <strain evidence="8">CGMCC 1.12921</strain>
    </source>
</reference>
<dbReference type="GO" id="GO:0016020">
    <property type="term" value="C:membrane"/>
    <property type="evidence" value="ECO:0007669"/>
    <property type="project" value="TreeGrafter"/>
</dbReference>
<dbReference type="Proteomes" id="UP000613582">
    <property type="component" value="Unassembled WGS sequence"/>
</dbReference>
<comment type="similarity">
    <text evidence="6">Belongs to the peptidase M48 family.</text>
</comment>
<accession>A0A8J2V5C1</accession>
<evidence type="ECO:0000259" key="7">
    <source>
        <dbReference type="Pfam" id="PF01435"/>
    </source>
</evidence>
<keyword evidence="5 6" id="KW-0482">Metalloprotease</keyword>
<feature type="domain" description="Peptidase M48" evidence="7">
    <location>
        <begin position="67"/>
        <end position="251"/>
    </location>
</feature>
<evidence type="ECO:0000256" key="1">
    <source>
        <dbReference type="ARBA" id="ARBA00022670"/>
    </source>
</evidence>
<evidence type="ECO:0000313" key="9">
    <source>
        <dbReference type="Proteomes" id="UP000613582"/>
    </source>
</evidence>
<proteinExistence type="inferred from homology"/>
<dbReference type="Gene3D" id="3.30.2010.10">
    <property type="entry name" value="Metalloproteases ('zincins'), catalytic domain"/>
    <property type="match status" value="1"/>
</dbReference>
<dbReference type="GO" id="GO:0051603">
    <property type="term" value="P:proteolysis involved in protein catabolic process"/>
    <property type="evidence" value="ECO:0007669"/>
    <property type="project" value="TreeGrafter"/>
</dbReference>
<organism evidence="8 9">
    <name type="scientific">Aquisalinus flavus</name>
    <dbReference type="NCBI Taxonomy" id="1526572"/>
    <lineage>
        <taxon>Bacteria</taxon>
        <taxon>Pseudomonadati</taxon>
        <taxon>Pseudomonadota</taxon>
        <taxon>Alphaproteobacteria</taxon>
        <taxon>Parvularculales</taxon>
        <taxon>Parvularculaceae</taxon>
        <taxon>Aquisalinus</taxon>
    </lineage>
</organism>
<comment type="cofactor">
    <cofactor evidence="6">
        <name>Zn(2+)</name>
        <dbReference type="ChEBI" id="CHEBI:29105"/>
    </cofactor>
    <text evidence="6">Binds 1 zinc ion per subunit.</text>
</comment>
<dbReference type="PANTHER" id="PTHR22726:SF24">
    <property type="entry name" value="M48 FAMILY METALLOPEPTIDASE"/>
    <property type="match status" value="1"/>
</dbReference>
<comment type="caution">
    <text evidence="8">The sequence shown here is derived from an EMBL/GenBank/DDBJ whole genome shotgun (WGS) entry which is preliminary data.</text>
</comment>
<dbReference type="PANTHER" id="PTHR22726">
    <property type="entry name" value="METALLOENDOPEPTIDASE OMA1"/>
    <property type="match status" value="1"/>
</dbReference>
<evidence type="ECO:0000313" key="8">
    <source>
        <dbReference type="EMBL" id="GGD00388.1"/>
    </source>
</evidence>
<protein>
    <submittedName>
        <fullName evidence="8">Zn-dependent protease</fullName>
    </submittedName>
</protein>
<dbReference type="Pfam" id="PF01435">
    <property type="entry name" value="Peptidase_M48"/>
    <property type="match status" value="1"/>
</dbReference>
<evidence type="ECO:0000256" key="6">
    <source>
        <dbReference type="RuleBase" id="RU003983"/>
    </source>
</evidence>
<keyword evidence="4 6" id="KW-0862">Zinc</keyword>
<sequence length="257" mass="27120">MTSDNKSRFNLRGIAVASLLGTTTVLSGCASVGSAFTPSSADMAQAAQPAWQEIKQKETISRSSSYNNRAQRVSNNILAATGQNPSQWEVVVFQSDDLNAFALPGGKIGLYTGIMDLASTDGQLATIVGHEVAHVLQNHAGERYGQTAATQLGVGLAGAVLEGRGVQGSSGIQQALGLGAQVGVLLPFSRENELEADRLGLQLMAKAGYDPNEAVDFWRKMQRAKAGSGAPPEFLSTHPADDRRIAQLEGMIDEMGY</sequence>
<dbReference type="InterPro" id="IPR001915">
    <property type="entry name" value="Peptidase_M48"/>
</dbReference>
<evidence type="ECO:0000256" key="4">
    <source>
        <dbReference type="ARBA" id="ARBA00022833"/>
    </source>
</evidence>
<dbReference type="PROSITE" id="PS51257">
    <property type="entry name" value="PROKAR_LIPOPROTEIN"/>
    <property type="match status" value="1"/>
</dbReference>
<keyword evidence="1 6" id="KW-0645">Protease</keyword>
<dbReference type="RefSeq" id="WP_188159871.1">
    <property type="nucleotide sequence ID" value="NZ_BMGH01000001.1"/>
</dbReference>
<keyword evidence="3 6" id="KW-0378">Hydrolase</keyword>
<evidence type="ECO:0000256" key="5">
    <source>
        <dbReference type="ARBA" id="ARBA00023049"/>
    </source>
</evidence>